<feature type="compositionally biased region" description="Polar residues" evidence="2">
    <location>
        <begin position="308"/>
        <end position="323"/>
    </location>
</feature>
<protein>
    <submittedName>
        <fullName evidence="3">Uncharacterized protein</fullName>
    </submittedName>
</protein>
<comment type="caution">
    <text evidence="3">The sequence shown here is derived from an EMBL/GenBank/DDBJ whole genome shotgun (WGS) entry which is preliminary data.</text>
</comment>
<dbReference type="EMBL" id="SNRW01002922">
    <property type="protein sequence ID" value="KAA6391309.1"/>
    <property type="molecule type" value="Genomic_DNA"/>
</dbReference>
<dbReference type="AlphaFoldDB" id="A0A5J4WAA9"/>
<proteinExistence type="predicted"/>
<feature type="coiled-coil region" evidence="1">
    <location>
        <begin position="15"/>
        <end position="53"/>
    </location>
</feature>
<gene>
    <name evidence="3" type="ORF">EZS28_013166</name>
</gene>
<evidence type="ECO:0000313" key="4">
    <source>
        <dbReference type="Proteomes" id="UP000324800"/>
    </source>
</evidence>
<feature type="region of interest" description="Disordered" evidence="2">
    <location>
        <begin position="306"/>
        <end position="420"/>
    </location>
</feature>
<feature type="compositionally biased region" description="Polar residues" evidence="2">
    <location>
        <begin position="351"/>
        <end position="377"/>
    </location>
</feature>
<evidence type="ECO:0000256" key="2">
    <source>
        <dbReference type="SAM" id="MobiDB-lite"/>
    </source>
</evidence>
<name>A0A5J4WAA9_9EUKA</name>
<feature type="region of interest" description="Disordered" evidence="2">
    <location>
        <begin position="268"/>
        <end position="293"/>
    </location>
</feature>
<evidence type="ECO:0000256" key="1">
    <source>
        <dbReference type="SAM" id="Coils"/>
    </source>
</evidence>
<organism evidence="3 4">
    <name type="scientific">Streblomastix strix</name>
    <dbReference type="NCBI Taxonomy" id="222440"/>
    <lineage>
        <taxon>Eukaryota</taxon>
        <taxon>Metamonada</taxon>
        <taxon>Preaxostyla</taxon>
        <taxon>Oxymonadida</taxon>
        <taxon>Streblomastigidae</taxon>
        <taxon>Streblomastix</taxon>
    </lineage>
</organism>
<evidence type="ECO:0000313" key="3">
    <source>
        <dbReference type="EMBL" id="KAA6391309.1"/>
    </source>
</evidence>
<dbReference type="Proteomes" id="UP000324800">
    <property type="component" value="Unassembled WGS sequence"/>
</dbReference>
<feature type="compositionally biased region" description="Low complexity" evidence="2">
    <location>
        <begin position="394"/>
        <end position="410"/>
    </location>
</feature>
<keyword evidence="1" id="KW-0175">Coiled coil</keyword>
<accession>A0A5J4WAA9</accession>
<reference evidence="3 4" key="1">
    <citation type="submission" date="2019-03" db="EMBL/GenBank/DDBJ databases">
        <title>Single cell metagenomics reveals metabolic interactions within the superorganism composed of flagellate Streblomastix strix and complex community of Bacteroidetes bacteria on its surface.</title>
        <authorList>
            <person name="Treitli S.C."/>
            <person name="Kolisko M."/>
            <person name="Husnik F."/>
            <person name="Keeling P."/>
            <person name="Hampl V."/>
        </authorList>
    </citation>
    <scope>NUCLEOTIDE SEQUENCE [LARGE SCALE GENOMIC DNA]</scope>
    <source>
        <strain evidence="3">ST1C</strain>
    </source>
</reference>
<feature type="compositionally biased region" description="Low complexity" evidence="2">
    <location>
        <begin position="328"/>
        <end position="345"/>
    </location>
</feature>
<sequence length="438" mass="51516">MKTKQEESSDEAPRIEELRSILEKTINEAEQTIESLQKKLKIEKQRSQRYERQASYAIKTEHDACVDRIKILEKEIDISRQDCEREYKLRLETENRLNSTVQSLQIQLEEANRGIQDREEKEKEIQSDHQKIRKRIEHLERELTQQEEELNVSKQKSKNYEYMLEQQEKESVQQTKMLLASLDTERKLRQKAELEAKETISTILKFEQEKTQLDQQISDLKANESELIDRLKRSEKNRYAEKIELQKLGEDVERAQNKINIEKRKVEKMDEKDKLESSSYGKSQTNDEYSSDDEDIKIELERGIVIEGQQNSPYNFNETSSSNKTHHSQQSVHSHHSTSTQHDTSPPLYLSHSNQKRTTVNAHISPPQTSPQTNSISKMRMKSQDQIQQDLYKQKQYSPQSYSSASQYIQNGRQESQSQKIERLLREEIKVLQGTGSK</sequence>
<feature type="compositionally biased region" description="Polar residues" evidence="2">
    <location>
        <begin position="277"/>
        <end position="288"/>
    </location>
</feature>